<evidence type="ECO:0000256" key="1">
    <source>
        <dbReference type="SAM" id="MobiDB-lite"/>
    </source>
</evidence>
<feature type="transmembrane region" description="Helical" evidence="2">
    <location>
        <begin position="132"/>
        <end position="154"/>
    </location>
</feature>
<name>A0ABP4B8R5_9ACTN</name>
<protein>
    <submittedName>
        <fullName evidence="3">Uncharacterized protein</fullName>
    </submittedName>
</protein>
<comment type="caution">
    <text evidence="3">The sequence shown here is derived from an EMBL/GenBank/DDBJ whole genome shotgun (WGS) entry which is preliminary data.</text>
</comment>
<gene>
    <name evidence="3" type="ORF">GCM10009550_23200</name>
</gene>
<accession>A0ABP4B8R5</accession>
<feature type="region of interest" description="Disordered" evidence="1">
    <location>
        <begin position="236"/>
        <end position="266"/>
    </location>
</feature>
<sequence length="266" mass="30296">MHSNNERTARYTLRDRGRELVVEVWEADGKQHARLLVDGQAGEEKAVGVLEDAKFGLGEVEEDGRTVEQQVKVGFLWGGRVRACDLVDVREGKEEVRKRSLKTPFVPPEGTKARKRYEMRERHPTLYAMRHVALEGLAIGAGFLGVGALLSAFFGRLLPSLDWSWLPDIDLPDVDPPDWLRYLNPVYWIRRLWPDDWTLPDIDLPSPPDWDLGWLKYAVPLLIALGVGVQEVERRRKRRRREQRFEREGARGPDGGEAEAGARDGG</sequence>
<dbReference type="EMBL" id="BAAAHH010000007">
    <property type="protein sequence ID" value="GAA0947600.1"/>
    <property type="molecule type" value="Genomic_DNA"/>
</dbReference>
<keyword evidence="2" id="KW-1133">Transmembrane helix</keyword>
<feature type="transmembrane region" description="Helical" evidence="2">
    <location>
        <begin position="214"/>
        <end position="232"/>
    </location>
</feature>
<keyword evidence="2" id="KW-0472">Membrane</keyword>
<organism evidence="3 4">
    <name type="scientific">Actinocorallia libanotica</name>
    <dbReference type="NCBI Taxonomy" id="46162"/>
    <lineage>
        <taxon>Bacteria</taxon>
        <taxon>Bacillati</taxon>
        <taxon>Actinomycetota</taxon>
        <taxon>Actinomycetes</taxon>
        <taxon>Streptosporangiales</taxon>
        <taxon>Thermomonosporaceae</taxon>
        <taxon>Actinocorallia</taxon>
    </lineage>
</organism>
<evidence type="ECO:0000313" key="3">
    <source>
        <dbReference type="EMBL" id="GAA0947600.1"/>
    </source>
</evidence>
<keyword evidence="2" id="KW-0812">Transmembrane</keyword>
<reference evidence="4" key="1">
    <citation type="journal article" date="2019" name="Int. J. Syst. Evol. Microbiol.">
        <title>The Global Catalogue of Microorganisms (GCM) 10K type strain sequencing project: providing services to taxonomists for standard genome sequencing and annotation.</title>
        <authorList>
            <consortium name="The Broad Institute Genomics Platform"/>
            <consortium name="The Broad Institute Genome Sequencing Center for Infectious Disease"/>
            <person name="Wu L."/>
            <person name="Ma J."/>
        </authorList>
    </citation>
    <scope>NUCLEOTIDE SEQUENCE [LARGE SCALE GENOMIC DNA]</scope>
    <source>
        <strain evidence="4">JCM 10696</strain>
    </source>
</reference>
<dbReference type="Proteomes" id="UP001500665">
    <property type="component" value="Unassembled WGS sequence"/>
</dbReference>
<evidence type="ECO:0000256" key="2">
    <source>
        <dbReference type="SAM" id="Phobius"/>
    </source>
</evidence>
<keyword evidence="4" id="KW-1185">Reference proteome</keyword>
<dbReference type="RefSeq" id="WP_344239744.1">
    <property type="nucleotide sequence ID" value="NZ_BAAAHH010000007.1"/>
</dbReference>
<evidence type="ECO:0000313" key="4">
    <source>
        <dbReference type="Proteomes" id="UP001500665"/>
    </source>
</evidence>
<proteinExistence type="predicted"/>